<evidence type="ECO:0000313" key="3">
    <source>
        <dbReference type="Proteomes" id="UP001429984"/>
    </source>
</evidence>
<dbReference type="Proteomes" id="UP001429984">
    <property type="component" value="Unassembled WGS sequence"/>
</dbReference>
<keyword evidence="3" id="KW-1185">Reference proteome</keyword>
<keyword evidence="1" id="KW-0732">Signal</keyword>
<dbReference type="RefSeq" id="WP_194929833.1">
    <property type="nucleotide sequence ID" value="NZ_JADLZT010000002.1"/>
</dbReference>
<gene>
    <name evidence="2" type="ORF">IU514_04265</name>
</gene>
<organism evidence="2 3">
    <name type="scientific">Lysobacter niastensis</name>
    <dbReference type="NCBI Taxonomy" id="380629"/>
    <lineage>
        <taxon>Bacteria</taxon>
        <taxon>Pseudomonadati</taxon>
        <taxon>Pseudomonadota</taxon>
        <taxon>Gammaproteobacteria</taxon>
        <taxon>Lysobacterales</taxon>
        <taxon>Lysobacteraceae</taxon>
        <taxon>Lysobacter</taxon>
    </lineage>
</organism>
<protein>
    <submittedName>
        <fullName evidence="2">Uncharacterized protein</fullName>
    </submittedName>
</protein>
<dbReference type="EMBL" id="JADLZT010000002">
    <property type="protein sequence ID" value="MBF6023240.1"/>
    <property type="molecule type" value="Genomic_DNA"/>
</dbReference>
<feature type="chain" id="PRO_5047092424" evidence="1">
    <location>
        <begin position="21"/>
        <end position="97"/>
    </location>
</feature>
<feature type="signal peptide" evidence="1">
    <location>
        <begin position="1"/>
        <end position="20"/>
    </location>
</feature>
<evidence type="ECO:0000256" key="1">
    <source>
        <dbReference type="SAM" id="SignalP"/>
    </source>
</evidence>
<evidence type="ECO:0000313" key="2">
    <source>
        <dbReference type="EMBL" id="MBF6023240.1"/>
    </source>
</evidence>
<sequence>MNVRPLLLTLVLANPFAAQASPPASTSMLTVDCGHPEWPSLREFAEQFGFDAFDPAYRVRQRMIIKALRACRRGGDQLQVVLEPDADTQAMVARRYP</sequence>
<comment type="caution">
    <text evidence="2">The sequence shown here is derived from an EMBL/GenBank/DDBJ whole genome shotgun (WGS) entry which is preliminary data.</text>
</comment>
<accession>A0ABS0B401</accession>
<name>A0ABS0B401_9GAMM</name>
<reference evidence="2 3" key="1">
    <citation type="submission" date="2020-11" db="EMBL/GenBank/DDBJ databases">
        <title>Draft Genome Sequence and Secondary Metabolite Biosynthetic Potential of the Lysobacter niastensis Type strain DSM 18481.</title>
        <authorList>
            <person name="Turrini P."/>
            <person name="Artuso I."/>
            <person name="Tescari M."/>
            <person name="Lugli G.A."/>
            <person name="Frangipani E."/>
            <person name="Ventura M."/>
            <person name="Visca P."/>
        </authorList>
    </citation>
    <scope>NUCLEOTIDE SEQUENCE [LARGE SCALE GENOMIC DNA]</scope>
    <source>
        <strain evidence="2 3">DSM 18481</strain>
    </source>
</reference>
<proteinExistence type="predicted"/>